<feature type="chain" id="PRO_5021244255" evidence="2">
    <location>
        <begin position="22"/>
        <end position="105"/>
    </location>
</feature>
<organism evidence="3 4">
    <name type="scientific">Methylacidiphilum caldifontis</name>
    <dbReference type="NCBI Taxonomy" id="2795386"/>
    <lineage>
        <taxon>Bacteria</taxon>
        <taxon>Pseudomonadati</taxon>
        <taxon>Verrucomicrobiota</taxon>
        <taxon>Methylacidiphilae</taxon>
        <taxon>Methylacidiphilales</taxon>
        <taxon>Methylacidiphilaceae</taxon>
        <taxon>Methylacidiphilum (ex Ratnadevi et al. 2023)</taxon>
    </lineage>
</organism>
<dbReference type="RefSeq" id="WP_134439322.1">
    <property type="nucleotide sequence ID" value="NZ_LXQC01000079.1"/>
</dbReference>
<name>A0A4Y8PHS4_9BACT</name>
<accession>A0A4Y8PHS4</accession>
<comment type="caution">
    <text evidence="3">The sequence shown here is derived from an EMBL/GenBank/DDBJ whole genome shotgun (WGS) entry which is preliminary data.</text>
</comment>
<sequence length="105" mass="11718">MKGVKSSLFVYFLLIPISSQALLVETSKGHRVTILNPHAVKNVEKNNPSHLPKGKVYVQPLMRASNHSEKKNDQIKTAVNQKKSKGNSLKNGQKKISSKENKLKN</sequence>
<dbReference type="OrthoDB" id="199613at2"/>
<evidence type="ECO:0000313" key="4">
    <source>
        <dbReference type="Proteomes" id="UP000297713"/>
    </source>
</evidence>
<protein>
    <submittedName>
        <fullName evidence="3">Uncharacterized protein</fullName>
    </submittedName>
</protein>
<evidence type="ECO:0000256" key="1">
    <source>
        <dbReference type="SAM" id="MobiDB-lite"/>
    </source>
</evidence>
<evidence type="ECO:0000256" key="2">
    <source>
        <dbReference type="SAM" id="SignalP"/>
    </source>
</evidence>
<reference evidence="3 4" key="1">
    <citation type="submission" date="2016-05" db="EMBL/GenBank/DDBJ databases">
        <title>Diversity and Homogeneity among Thermoacidophilic Verrucomicrobia Methanotrophs Linked with Geographical Origin.</title>
        <authorList>
            <person name="Erikstad H.-A."/>
            <person name="Smestad N.B."/>
            <person name="Ceballos R.M."/>
            <person name="Birkeland N.-K."/>
        </authorList>
    </citation>
    <scope>NUCLEOTIDE SEQUENCE [LARGE SCALE GENOMIC DNA]</scope>
    <source>
        <strain evidence="3 4">Phi</strain>
    </source>
</reference>
<keyword evidence="2" id="KW-0732">Signal</keyword>
<dbReference type="EMBL" id="LXQC01000079">
    <property type="protein sequence ID" value="TFE71329.1"/>
    <property type="molecule type" value="Genomic_DNA"/>
</dbReference>
<keyword evidence="4" id="KW-1185">Reference proteome</keyword>
<gene>
    <name evidence="3" type="ORF">A7Q10_04990</name>
</gene>
<dbReference type="AlphaFoldDB" id="A0A4Y8PHS4"/>
<feature type="region of interest" description="Disordered" evidence="1">
    <location>
        <begin position="64"/>
        <end position="105"/>
    </location>
</feature>
<feature type="compositionally biased region" description="Polar residues" evidence="1">
    <location>
        <begin position="75"/>
        <end position="95"/>
    </location>
</feature>
<evidence type="ECO:0000313" key="3">
    <source>
        <dbReference type="EMBL" id="TFE71329.1"/>
    </source>
</evidence>
<proteinExistence type="predicted"/>
<feature type="signal peptide" evidence="2">
    <location>
        <begin position="1"/>
        <end position="21"/>
    </location>
</feature>
<dbReference type="Proteomes" id="UP000297713">
    <property type="component" value="Unassembled WGS sequence"/>
</dbReference>